<keyword evidence="1" id="KW-1133">Transmembrane helix</keyword>
<proteinExistence type="predicted"/>
<feature type="transmembrane region" description="Helical" evidence="1">
    <location>
        <begin position="51"/>
        <end position="73"/>
    </location>
</feature>
<comment type="caution">
    <text evidence="2">The sequence shown here is derived from an EMBL/GenBank/DDBJ whole genome shotgun (WGS) entry which is preliminary data.</text>
</comment>
<protein>
    <submittedName>
        <fullName evidence="2">Uncharacterized protein</fullName>
    </submittedName>
</protein>
<dbReference type="Proteomes" id="UP000474778">
    <property type="component" value="Unassembled WGS sequence"/>
</dbReference>
<dbReference type="RefSeq" id="WP_160797437.1">
    <property type="nucleotide sequence ID" value="NZ_WRPA01000013.1"/>
</dbReference>
<keyword evidence="3" id="KW-1185">Reference proteome</keyword>
<dbReference type="EMBL" id="WRPA01000013">
    <property type="protein sequence ID" value="MXR69887.1"/>
    <property type="molecule type" value="Genomic_DNA"/>
</dbReference>
<evidence type="ECO:0000313" key="3">
    <source>
        <dbReference type="Proteomes" id="UP000474778"/>
    </source>
</evidence>
<evidence type="ECO:0000313" key="2">
    <source>
        <dbReference type="EMBL" id="MXR69887.1"/>
    </source>
</evidence>
<name>A0A6L7I009_9GAMM</name>
<keyword evidence="1" id="KW-0472">Membrane</keyword>
<gene>
    <name evidence="2" type="ORF">GNT65_14590</name>
</gene>
<evidence type="ECO:0000256" key="1">
    <source>
        <dbReference type="SAM" id="Phobius"/>
    </source>
</evidence>
<accession>A0A6L7I009</accession>
<reference evidence="2 3" key="1">
    <citation type="submission" date="2019-12" db="EMBL/GenBank/DDBJ databases">
        <title>Shewanella insulae sp. nov., isolated from a tidal flat.</title>
        <authorList>
            <person name="Yoon J.-H."/>
        </authorList>
    </citation>
    <scope>NUCLEOTIDE SEQUENCE [LARGE SCALE GENOMIC DNA]</scope>
    <source>
        <strain evidence="2 3">JBTF-M18</strain>
    </source>
</reference>
<organism evidence="2 3">
    <name type="scientific">Shewanella insulae</name>
    <dbReference type="NCBI Taxonomy" id="2681496"/>
    <lineage>
        <taxon>Bacteria</taxon>
        <taxon>Pseudomonadati</taxon>
        <taxon>Pseudomonadota</taxon>
        <taxon>Gammaproteobacteria</taxon>
        <taxon>Alteromonadales</taxon>
        <taxon>Shewanellaceae</taxon>
        <taxon>Shewanella</taxon>
    </lineage>
</organism>
<sequence length="110" mass="12259">MKSRSNTSKARHAESLIKIGENIHNAIILTLFVAPMIFLSKQVIEGKVAGISGLLMLILENQWPLLLLFLLMLPSTYLGVKFKHWGFDILDELDGATGKEDDSHQTPELS</sequence>
<keyword evidence="1" id="KW-0812">Transmembrane</keyword>
<feature type="transmembrane region" description="Helical" evidence="1">
    <location>
        <begin position="21"/>
        <end position="39"/>
    </location>
</feature>
<dbReference type="AlphaFoldDB" id="A0A6L7I009"/>